<accession>A0A2T0W5G6</accession>
<dbReference type="InterPro" id="IPR046878">
    <property type="entry name" value="Big_14"/>
</dbReference>
<dbReference type="EMBL" id="PVTO01000019">
    <property type="protein sequence ID" value="PRY81021.1"/>
    <property type="molecule type" value="Genomic_DNA"/>
</dbReference>
<dbReference type="Proteomes" id="UP000238205">
    <property type="component" value="Unassembled WGS sequence"/>
</dbReference>
<dbReference type="RefSeq" id="WP_106194641.1">
    <property type="nucleotide sequence ID" value="NZ_PVTO01000019.1"/>
</dbReference>
<reference evidence="3 4" key="1">
    <citation type="submission" date="2018-03" db="EMBL/GenBank/DDBJ databases">
        <title>Genomic Encyclopedia of Archaeal and Bacterial Type Strains, Phase II (KMG-II): from individual species to whole genera.</title>
        <authorList>
            <person name="Goeker M."/>
        </authorList>
    </citation>
    <scope>NUCLEOTIDE SEQUENCE [LARGE SCALE GENOMIC DNA]</scope>
    <source>
        <strain evidence="3 4">DSM 13175</strain>
    </source>
</reference>
<protein>
    <recommendedName>
        <fullName evidence="2">Bacterial Ig-like domain-containing protein</fullName>
    </recommendedName>
</protein>
<name>A0A2T0W5G6_9LACT</name>
<evidence type="ECO:0000259" key="2">
    <source>
        <dbReference type="Pfam" id="PF20251"/>
    </source>
</evidence>
<evidence type="ECO:0000256" key="1">
    <source>
        <dbReference type="SAM" id="MobiDB-lite"/>
    </source>
</evidence>
<proteinExistence type="predicted"/>
<comment type="caution">
    <text evidence="3">The sequence shown here is derived from an EMBL/GenBank/DDBJ whole genome shotgun (WGS) entry which is preliminary data.</text>
</comment>
<evidence type="ECO:0000313" key="3">
    <source>
        <dbReference type="EMBL" id="PRY81021.1"/>
    </source>
</evidence>
<feature type="compositionally biased region" description="Acidic residues" evidence="1">
    <location>
        <begin position="19"/>
        <end position="37"/>
    </location>
</feature>
<evidence type="ECO:0000313" key="4">
    <source>
        <dbReference type="Proteomes" id="UP000238205"/>
    </source>
</evidence>
<dbReference type="Pfam" id="PF20251">
    <property type="entry name" value="Big_14"/>
    <property type="match status" value="1"/>
</dbReference>
<feature type="region of interest" description="Disordered" evidence="1">
    <location>
        <begin position="18"/>
        <end position="39"/>
    </location>
</feature>
<keyword evidence="4" id="KW-1185">Reference proteome</keyword>
<gene>
    <name evidence="3" type="ORF">CLV38_11931</name>
</gene>
<organism evidence="3 4">
    <name type="scientific">Alkalibacterium olivapovliticus</name>
    <dbReference type="NCBI Taxonomy" id="99907"/>
    <lineage>
        <taxon>Bacteria</taxon>
        <taxon>Bacillati</taxon>
        <taxon>Bacillota</taxon>
        <taxon>Bacilli</taxon>
        <taxon>Lactobacillales</taxon>
        <taxon>Carnobacteriaceae</taxon>
        <taxon>Alkalibacterium</taxon>
    </lineage>
</organism>
<sequence>MKKMLMVGVAVLTLAACGTEEEQEQGPEEQEGQEQEGEQVMQELRIETGEQETVSVEGGEVHLSFSEEEATLTEGDSLEVVLENDSDLTLSMGRQYYVEYSENGDNWTQITIPLFFTDDIVMIEAFDEHVFSMLLIPEGDSEDMVRPEYESGRYRLRKEFSMGENTTINENEISVEFDLEVE</sequence>
<feature type="domain" description="Bacterial Ig-like" evidence="2">
    <location>
        <begin position="60"/>
        <end position="171"/>
    </location>
</feature>
<dbReference type="AlphaFoldDB" id="A0A2T0W5G6"/>
<dbReference type="PROSITE" id="PS51257">
    <property type="entry name" value="PROKAR_LIPOPROTEIN"/>
    <property type="match status" value="1"/>
</dbReference>